<dbReference type="RefSeq" id="WP_194121703.1">
    <property type="nucleotide sequence ID" value="NZ_JACYGY010000001.1"/>
</dbReference>
<dbReference type="InterPro" id="IPR002937">
    <property type="entry name" value="Amino_oxidase"/>
</dbReference>
<keyword evidence="3" id="KW-1185">Reference proteome</keyword>
<dbReference type="EMBL" id="JACYGY010000001">
    <property type="protein sequence ID" value="MBE9463582.1"/>
    <property type="molecule type" value="Genomic_DNA"/>
</dbReference>
<evidence type="ECO:0000259" key="1">
    <source>
        <dbReference type="Pfam" id="PF01593"/>
    </source>
</evidence>
<gene>
    <name evidence="2" type="ORF">IEE83_16970</name>
</gene>
<reference evidence="3" key="1">
    <citation type="submission" date="2023-07" db="EMBL/GenBank/DDBJ databases">
        <title>Dyadobacter sp. nov 'subterranea' isolated from contaminted grondwater.</title>
        <authorList>
            <person name="Szabo I."/>
            <person name="Al-Omari J."/>
            <person name="Szerdahelyi S.G."/>
            <person name="Rado J."/>
        </authorList>
    </citation>
    <scope>NUCLEOTIDE SEQUENCE [LARGE SCALE GENOMIC DNA]</scope>
    <source>
        <strain evidence="3">UP-52</strain>
    </source>
</reference>
<dbReference type="SUPFAM" id="SSF51905">
    <property type="entry name" value="FAD/NAD(P)-binding domain"/>
    <property type="match status" value="1"/>
</dbReference>
<organism evidence="2 3">
    <name type="scientific">Dyadobacter subterraneus</name>
    <dbReference type="NCBI Taxonomy" id="2773304"/>
    <lineage>
        <taxon>Bacteria</taxon>
        <taxon>Pseudomonadati</taxon>
        <taxon>Bacteroidota</taxon>
        <taxon>Cytophagia</taxon>
        <taxon>Cytophagales</taxon>
        <taxon>Spirosomataceae</taxon>
        <taxon>Dyadobacter</taxon>
    </lineage>
</organism>
<feature type="domain" description="Amine oxidase" evidence="1">
    <location>
        <begin position="67"/>
        <end position="529"/>
    </location>
</feature>
<dbReference type="InterPro" id="IPR036188">
    <property type="entry name" value="FAD/NAD-bd_sf"/>
</dbReference>
<dbReference type="Proteomes" id="UP000634134">
    <property type="component" value="Unassembled WGS sequence"/>
</dbReference>
<evidence type="ECO:0000313" key="2">
    <source>
        <dbReference type="EMBL" id="MBE9463582.1"/>
    </source>
</evidence>
<evidence type="ECO:0000313" key="3">
    <source>
        <dbReference type="Proteomes" id="UP000634134"/>
    </source>
</evidence>
<dbReference type="PANTHER" id="PTHR42923:SF39">
    <property type="entry name" value="AMINO OXIDASE"/>
    <property type="match status" value="1"/>
</dbReference>
<dbReference type="Pfam" id="PF01593">
    <property type="entry name" value="Amino_oxidase"/>
    <property type="match status" value="1"/>
</dbReference>
<protein>
    <submittedName>
        <fullName evidence="2">FAD-dependent oxidoreductase</fullName>
    </submittedName>
</protein>
<dbReference type="InterPro" id="IPR050464">
    <property type="entry name" value="Zeta_carotene_desat/Oxidored"/>
</dbReference>
<sequence length="532" mass="60394">MKRGDFIRLSAGLAIMAPLINSCAEKKPMPGKIIGASSKTGHLLRDHAFGETQDSEPKQVVIIGAGISGLSAGRHLLKNNITDFVILDLEEHSGGNSSSGANRISQYPWGAHYIPLPNNNLTEYLSFLSEANVITGYDQAGLPVYNEYFLCQDPEERLYINGKWQDGLVPKSGLTDAELSEFHNFFLLMNEFKEMKGKDGKDAFSIPVNTSSKDERFVELDKITMNEWMRRQDFSSAYIKWYVNYCTRDDFGTTSENISAWAGIHYFASRKGKSNNASYNDVLTWEQGNGFLVQHLQKDLHQKIKTKSLATSVKYKNDSVQINYFDVQTKTLKSYTAQHCILAIPQFVAARLLEDQQRQVLVKENMHYVPWMVANLTVQQTEERNGQPASWDNVIYESESLGYVDATHQQLQQRKDKRNLTYYLPLTHAEPEIARKHAYQTSHSEWTEKILADLQKVHPDIRKQTENVDIMVWGHAMVQPKPGMIHGNLRTKLAESIHQKIHFAHTDIAGISIFEEGFYQGIGAAEKIIKTI</sequence>
<proteinExistence type="predicted"/>
<dbReference type="Gene3D" id="3.50.50.60">
    <property type="entry name" value="FAD/NAD(P)-binding domain"/>
    <property type="match status" value="1"/>
</dbReference>
<comment type="caution">
    <text evidence="2">The sequence shown here is derived from an EMBL/GenBank/DDBJ whole genome shotgun (WGS) entry which is preliminary data.</text>
</comment>
<dbReference type="PANTHER" id="PTHR42923">
    <property type="entry name" value="PROTOPORPHYRINOGEN OXIDASE"/>
    <property type="match status" value="1"/>
</dbReference>
<accession>A0ABR9WDK9</accession>
<name>A0ABR9WDK9_9BACT</name>